<dbReference type="Pfam" id="PF13869">
    <property type="entry name" value="NUDIX_2"/>
    <property type="match status" value="2"/>
</dbReference>
<dbReference type="PIRSF" id="PIRSF017888">
    <property type="entry name" value="CPSF-25"/>
    <property type="match status" value="1"/>
</dbReference>
<keyword evidence="1" id="KW-0694">RNA-binding</keyword>
<dbReference type="PANTHER" id="PTHR13047">
    <property type="entry name" value="PRE-MRNA CLEAVAGE FACTOR IM, 25KD SUBUNIT"/>
    <property type="match status" value="1"/>
</dbReference>
<sequence>MTSTVTLYPLSNYTFSTKEAQPEEDPSVTSRLQRLQNNYEDFGMRRTVEGILVVHEHGHPHVLMLQIANAFFKLPGDYLRPGEDDIEGLKERLDDRLAPPAGQFGAGTTSAQGQKDWEIGDCLSQWWRPNCFELFSPCLSTSLIYRTLETHFEILIICDLIPQTKALWFVVWLPFIHSQQQLLFFTKKKSSTSCLPQYPYVPAHITKPKECKMLYLVQLPEKKVLSVPKNMKLLAIPLFELYDNPQRYGPQLAAIPHVLSRFSFIYA</sequence>
<keyword evidence="1" id="KW-0507">mRNA processing</keyword>
<dbReference type="GO" id="GO:0003729">
    <property type="term" value="F:mRNA binding"/>
    <property type="evidence" value="ECO:0007669"/>
    <property type="project" value="UniProtKB-UniRule"/>
</dbReference>
<dbReference type="VEuPathDB" id="FungiDB:VP01_2872g3"/>
<dbReference type="Gene3D" id="3.90.79.10">
    <property type="entry name" value="Nucleoside Triphosphate Pyrophosphohydrolase"/>
    <property type="match status" value="2"/>
</dbReference>
<comment type="subunit">
    <text evidence="1">Homodimer (via N- and C-terminus); binds RNA as homodimer. Component of the cleavage factor Im (CFIm) complex.</text>
</comment>
<dbReference type="GO" id="GO:0005737">
    <property type="term" value="C:cytoplasm"/>
    <property type="evidence" value="ECO:0007669"/>
    <property type="project" value="UniProtKB-SubCell"/>
</dbReference>
<evidence type="ECO:0000313" key="2">
    <source>
        <dbReference type="EMBL" id="KNZ54728.1"/>
    </source>
</evidence>
<dbReference type="STRING" id="27349.A0A0L6V1T0"/>
<comment type="similarity">
    <text evidence="1">Belongs to the Nudix hydrolase family. CPSF5 subfamily.</text>
</comment>
<keyword evidence="1" id="KW-0539">Nucleus</keyword>
<organism evidence="2 3">
    <name type="scientific">Puccinia sorghi</name>
    <dbReference type="NCBI Taxonomy" id="27349"/>
    <lineage>
        <taxon>Eukaryota</taxon>
        <taxon>Fungi</taxon>
        <taxon>Dikarya</taxon>
        <taxon>Basidiomycota</taxon>
        <taxon>Pucciniomycotina</taxon>
        <taxon>Pucciniomycetes</taxon>
        <taxon>Pucciniales</taxon>
        <taxon>Pucciniaceae</taxon>
        <taxon>Puccinia</taxon>
    </lineage>
</organism>
<comment type="caution">
    <text evidence="2">The sequence shown here is derived from an EMBL/GenBank/DDBJ whole genome shotgun (WGS) entry which is preliminary data.</text>
</comment>
<proteinExistence type="inferred from homology"/>
<keyword evidence="2" id="KW-0675">Receptor</keyword>
<comment type="function">
    <text evidence="1">Component of the cleavage factor Im (CFIm) complex that functions as an activator of the pre-mRNA 3'-end cleavage and polyadenylation processing required for the maturation of pre-mRNA into functional mRNAs. CFIm contributes to the recruitment of multiprotein complexes on specific sequences on the pre-mRNA 3'-end, so called cleavage and polyadenylation signals (pA signals). Most pre-mRNAs contain multiple pA signals, resulting in alternative cleavage and polyadenylation (APA) producing mRNAs with variable 3'-end formation. The CFIm complex acts as a key regulator of cleavage and polyadenylation site choice during APA through its binding to 5'-UGUA-3' elements localized in the 3'-untranslated region (UTR) for a huge number of pre-mRNAs.</text>
</comment>
<dbReference type="AlphaFoldDB" id="A0A0L6V1T0"/>
<dbReference type="InterPro" id="IPR016706">
    <property type="entry name" value="Cleav_polyA_spec_factor_su5"/>
</dbReference>
<dbReference type="CDD" id="cd18871">
    <property type="entry name" value="NUDIX_Cfim25_Nudt21"/>
    <property type="match status" value="1"/>
</dbReference>
<dbReference type="GO" id="GO:0005849">
    <property type="term" value="C:mRNA cleavage factor complex"/>
    <property type="evidence" value="ECO:0007669"/>
    <property type="project" value="UniProtKB-UniRule"/>
</dbReference>
<dbReference type="GO" id="GO:0031124">
    <property type="term" value="P:mRNA 3'-end processing"/>
    <property type="evidence" value="ECO:0007669"/>
    <property type="project" value="InterPro"/>
</dbReference>
<protein>
    <recommendedName>
        <fullName evidence="1">Cleavage and polyadenylation specificity factor subunit 5</fullName>
    </recommendedName>
</protein>
<reference evidence="2 3" key="1">
    <citation type="submission" date="2015-08" db="EMBL/GenBank/DDBJ databases">
        <title>Next Generation Sequencing and Analysis of the Genome of Puccinia sorghi L Schw, the Causal Agent of Maize Common Rust.</title>
        <authorList>
            <person name="Rochi L."/>
            <person name="Burguener G."/>
            <person name="Darino M."/>
            <person name="Turjanski A."/>
            <person name="Kreff E."/>
            <person name="Dieguez M.J."/>
            <person name="Sacco F."/>
        </authorList>
    </citation>
    <scope>NUCLEOTIDE SEQUENCE [LARGE SCALE GENOMIC DNA]</scope>
    <source>
        <strain evidence="2 3">RO10H11247</strain>
    </source>
</reference>
<dbReference type="OrthoDB" id="277288at2759"/>
<evidence type="ECO:0000313" key="3">
    <source>
        <dbReference type="Proteomes" id="UP000037035"/>
    </source>
</evidence>
<evidence type="ECO:0000256" key="1">
    <source>
        <dbReference type="PIRNR" id="PIRNR017888"/>
    </source>
</evidence>
<gene>
    <name evidence="2" type="ORF">VP01_2872g3</name>
</gene>
<keyword evidence="1" id="KW-0963">Cytoplasm</keyword>
<keyword evidence="3" id="KW-1185">Reference proteome</keyword>
<dbReference type="EMBL" id="LAVV01007804">
    <property type="protein sequence ID" value="KNZ54728.1"/>
    <property type="molecule type" value="Genomic_DNA"/>
</dbReference>
<comment type="subcellular location">
    <subcellularLocation>
        <location evidence="1">Nucleus</location>
    </subcellularLocation>
    <subcellularLocation>
        <location evidence="1">Cytoplasm</location>
    </subcellularLocation>
</comment>
<name>A0A0L6V1T0_9BASI</name>
<dbReference type="Proteomes" id="UP000037035">
    <property type="component" value="Unassembled WGS sequence"/>
</dbReference>
<accession>A0A0L6V1T0</accession>